<feature type="domain" description="DNA primase/polymerase bifunctional N-terminal" evidence="2">
    <location>
        <begin position="7"/>
        <end position="198"/>
    </location>
</feature>
<name>A0A6M6JXD9_9PSEU</name>
<dbReference type="SMART" id="SM00943">
    <property type="entry name" value="Prim-Pol"/>
    <property type="match status" value="1"/>
</dbReference>
<evidence type="ECO:0000259" key="2">
    <source>
        <dbReference type="SMART" id="SM00943"/>
    </source>
</evidence>
<dbReference type="SUPFAM" id="SSF56747">
    <property type="entry name" value="Prim-pol domain"/>
    <property type="match status" value="1"/>
</dbReference>
<dbReference type="AlphaFoldDB" id="A0A6M6JXD9"/>
<evidence type="ECO:0000313" key="4">
    <source>
        <dbReference type="Proteomes" id="UP000505377"/>
    </source>
</evidence>
<gene>
    <name evidence="3" type="ORF">HOP40_35195</name>
</gene>
<evidence type="ECO:0000313" key="3">
    <source>
        <dbReference type="EMBL" id="QJY51229.1"/>
    </source>
</evidence>
<sequence length="304" mass="32143">MDLVDMLTSYAEIGLAVFPLHGVRNGMCGCGRREGKGPGDCHSPAKHPLLGLAHRKGDPLRDTCRGECGQLGHGLYDATTDMGVIAEWLGQYPGCNWGIRPPVGVLVLDIDPRNGGDDALDALEHKHGALPPTLTARTGSGGWHRWLTYHGPTRGKLCTGVDVKTNKGYLVAPPSQHISGGTYEWIDQSPAAYAPDWVKAIMNPPTVHARHTGGRGGGVDSLVKFVADSNEGERNGRLYWAACRAHERGLDPAPLVDAAVAVGLVHGAALATVRSAANAAPRATAPQHPTAAEFMRRSTGSRTA</sequence>
<feature type="region of interest" description="Disordered" evidence="1">
    <location>
        <begin position="280"/>
        <end position="304"/>
    </location>
</feature>
<dbReference type="EMBL" id="CP053567">
    <property type="protein sequence ID" value="QJY51229.1"/>
    <property type="molecule type" value="Genomic_DNA"/>
</dbReference>
<dbReference type="RefSeq" id="WP_172170123.1">
    <property type="nucleotide sequence ID" value="NZ_CP053567.1"/>
</dbReference>
<organism evidence="3 4">
    <name type="scientific">Pseudonocardia broussonetiae</name>
    <dbReference type="NCBI Taxonomy" id="2736640"/>
    <lineage>
        <taxon>Bacteria</taxon>
        <taxon>Bacillati</taxon>
        <taxon>Actinomycetota</taxon>
        <taxon>Actinomycetes</taxon>
        <taxon>Pseudonocardiales</taxon>
        <taxon>Pseudonocardiaceae</taxon>
        <taxon>Pseudonocardia</taxon>
    </lineage>
</organism>
<accession>A0A6M6JXD9</accession>
<reference evidence="3 4" key="1">
    <citation type="submission" date="2020-05" db="EMBL/GenBank/DDBJ databases">
        <authorList>
            <person name="Mo P."/>
        </authorList>
    </citation>
    <scope>NUCLEOTIDE SEQUENCE [LARGE SCALE GENOMIC DNA]</scope>
    <source>
        <strain evidence="3 4">Gen01</strain>
        <plasmid evidence="3 4">unnamed3</plasmid>
    </source>
</reference>
<dbReference type="KEGG" id="pbro:HOP40_35195"/>
<dbReference type="Pfam" id="PF09250">
    <property type="entry name" value="Prim-Pol"/>
    <property type="match status" value="1"/>
</dbReference>
<proteinExistence type="predicted"/>
<geneLocation type="plasmid" evidence="3 4">
    <name>unnamed3</name>
</geneLocation>
<dbReference type="InterPro" id="IPR015330">
    <property type="entry name" value="DNA_primase/pol_bifunc_N"/>
</dbReference>
<dbReference type="Proteomes" id="UP000505377">
    <property type="component" value="Plasmid unnamed3"/>
</dbReference>
<dbReference type="CDD" id="cd04859">
    <property type="entry name" value="Prim_Pol"/>
    <property type="match status" value="1"/>
</dbReference>
<keyword evidence="4" id="KW-1185">Reference proteome</keyword>
<protein>
    <submittedName>
        <fullName evidence="3">Bifunctional DNA primase/polymerase</fullName>
    </submittedName>
</protein>
<evidence type="ECO:0000256" key="1">
    <source>
        <dbReference type="SAM" id="MobiDB-lite"/>
    </source>
</evidence>
<keyword evidence="3" id="KW-0614">Plasmid</keyword>